<name>A0ABP7A6J3_9MICO</name>
<proteinExistence type="predicted"/>
<dbReference type="Proteomes" id="UP001501697">
    <property type="component" value="Unassembled WGS sequence"/>
</dbReference>
<evidence type="ECO:0000313" key="2">
    <source>
        <dbReference type="Proteomes" id="UP001501697"/>
    </source>
</evidence>
<gene>
    <name evidence="1" type="ORF">GCM10022200_05320</name>
</gene>
<organism evidence="1 2">
    <name type="scientific">Microbacterium awajiense</name>
    <dbReference type="NCBI Taxonomy" id="415214"/>
    <lineage>
        <taxon>Bacteria</taxon>
        <taxon>Bacillati</taxon>
        <taxon>Actinomycetota</taxon>
        <taxon>Actinomycetes</taxon>
        <taxon>Micrococcales</taxon>
        <taxon>Microbacteriaceae</taxon>
        <taxon>Microbacterium</taxon>
    </lineage>
</organism>
<dbReference type="EMBL" id="BAAAYU010000001">
    <property type="protein sequence ID" value="GAA3625900.1"/>
    <property type="molecule type" value="Genomic_DNA"/>
</dbReference>
<comment type="caution">
    <text evidence="1">The sequence shown here is derived from an EMBL/GenBank/DDBJ whole genome shotgun (WGS) entry which is preliminary data.</text>
</comment>
<protein>
    <submittedName>
        <fullName evidence="1">Uncharacterized protein</fullName>
    </submittedName>
</protein>
<keyword evidence="2" id="KW-1185">Reference proteome</keyword>
<evidence type="ECO:0000313" key="1">
    <source>
        <dbReference type="EMBL" id="GAA3625900.1"/>
    </source>
</evidence>
<sequence length="79" mass="8508">MTLADIIDEALATVPELPESVDALKGKALTRVQRHATHKGIGDREALAELRLLDMTRTQKATADSALDDLVADITGGRR</sequence>
<reference evidence="2" key="1">
    <citation type="journal article" date="2019" name="Int. J. Syst. Evol. Microbiol.">
        <title>The Global Catalogue of Microorganisms (GCM) 10K type strain sequencing project: providing services to taxonomists for standard genome sequencing and annotation.</title>
        <authorList>
            <consortium name="The Broad Institute Genomics Platform"/>
            <consortium name="The Broad Institute Genome Sequencing Center for Infectious Disease"/>
            <person name="Wu L."/>
            <person name="Ma J."/>
        </authorList>
    </citation>
    <scope>NUCLEOTIDE SEQUENCE [LARGE SCALE GENOMIC DNA]</scope>
    <source>
        <strain evidence="2">JCM 16544</strain>
    </source>
</reference>
<dbReference type="RefSeq" id="WP_344736313.1">
    <property type="nucleotide sequence ID" value="NZ_BAAAYU010000001.1"/>
</dbReference>
<accession>A0ABP7A6J3</accession>